<evidence type="ECO:0000313" key="7">
    <source>
        <dbReference type="EMBL" id="MCD1295296.1"/>
    </source>
</evidence>
<dbReference type="InterPro" id="IPR029039">
    <property type="entry name" value="Flavoprotein-like_sf"/>
</dbReference>
<dbReference type="PANTHER" id="PTHR43278">
    <property type="entry name" value="NAD(P)H-DEPENDENT FMN-CONTAINING OXIDOREDUCTASE YWQN-RELATED"/>
    <property type="match status" value="1"/>
</dbReference>
<evidence type="ECO:0000259" key="6">
    <source>
        <dbReference type="Pfam" id="PF03358"/>
    </source>
</evidence>
<evidence type="ECO:0000256" key="3">
    <source>
        <dbReference type="ARBA" id="ARBA00022630"/>
    </source>
</evidence>
<dbReference type="InterPro" id="IPR005025">
    <property type="entry name" value="FMN_Rdtase-like_dom"/>
</dbReference>
<name>A0AAP2REH0_9EURY</name>
<protein>
    <submittedName>
        <fullName evidence="7">Flavodoxin family protein</fullName>
    </submittedName>
</protein>
<dbReference type="Proteomes" id="UP001320159">
    <property type="component" value="Unassembled WGS sequence"/>
</dbReference>
<keyword evidence="8" id="KW-1185">Reference proteome</keyword>
<dbReference type="EMBL" id="PGCK01000007">
    <property type="protein sequence ID" value="MCD1295296.1"/>
    <property type="molecule type" value="Genomic_DNA"/>
</dbReference>
<dbReference type="Pfam" id="PF03358">
    <property type="entry name" value="FMN_red"/>
    <property type="match status" value="1"/>
</dbReference>
<organism evidence="7 8">
    <name type="scientific">Methanooceanicella nereidis</name>
    <dbReference type="NCBI Taxonomy" id="2052831"/>
    <lineage>
        <taxon>Archaea</taxon>
        <taxon>Methanobacteriati</taxon>
        <taxon>Methanobacteriota</taxon>
        <taxon>Stenosarchaea group</taxon>
        <taxon>Methanomicrobia</taxon>
        <taxon>Methanocellales</taxon>
        <taxon>Methanocellaceae</taxon>
        <taxon>Methanooceanicella</taxon>
    </lineage>
</organism>
<comment type="similarity">
    <text evidence="5">Belongs to the SsuE family. Isf subfamily.</text>
</comment>
<feature type="domain" description="NADPH-dependent FMN reductase-like" evidence="6">
    <location>
        <begin position="3"/>
        <end position="113"/>
    </location>
</feature>
<keyword evidence="4" id="KW-0288">FMN</keyword>
<proteinExistence type="inferred from homology"/>
<evidence type="ECO:0000256" key="4">
    <source>
        <dbReference type="ARBA" id="ARBA00022643"/>
    </source>
</evidence>
<dbReference type="InterPro" id="IPR051796">
    <property type="entry name" value="ISF_SsuE-like"/>
</dbReference>
<reference evidence="7 8" key="1">
    <citation type="submission" date="2017-11" db="EMBL/GenBank/DDBJ databases">
        <title>Isolation and Characterization of Family Methanocellaceae Species from Potential Methane Hydrate Area Offshore Southwestern Taiwan.</title>
        <authorList>
            <person name="Zhang W.-L."/>
            <person name="Chen W.-C."/>
            <person name="Lai M.-C."/>
            <person name="Chen S.-C."/>
        </authorList>
    </citation>
    <scope>NUCLEOTIDE SEQUENCE [LARGE SCALE GENOMIC DNA]</scope>
    <source>
        <strain evidence="7 8">CWC-04</strain>
    </source>
</reference>
<comment type="cofactor">
    <cofactor evidence="2">
        <name>[4Fe-4S] cluster</name>
        <dbReference type="ChEBI" id="CHEBI:49883"/>
    </cofactor>
</comment>
<evidence type="ECO:0000256" key="5">
    <source>
        <dbReference type="ARBA" id="ARBA00038292"/>
    </source>
</evidence>
<evidence type="ECO:0000256" key="1">
    <source>
        <dbReference type="ARBA" id="ARBA00001917"/>
    </source>
</evidence>
<dbReference type="PANTHER" id="PTHR43278:SF2">
    <property type="entry name" value="IRON-SULFUR FLAVOPROTEIN"/>
    <property type="match status" value="1"/>
</dbReference>
<dbReference type="AlphaFoldDB" id="A0AAP2REH0"/>
<comment type="caution">
    <text evidence="7">The sequence shown here is derived from an EMBL/GenBank/DDBJ whole genome shotgun (WGS) entry which is preliminary data.</text>
</comment>
<comment type="cofactor">
    <cofactor evidence="1">
        <name>FMN</name>
        <dbReference type="ChEBI" id="CHEBI:58210"/>
    </cofactor>
</comment>
<dbReference type="GO" id="GO:0016491">
    <property type="term" value="F:oxidoreductase activity"/>
    <property type="evidence" value="ECO:0007669"/>
    <property type="project" value="InterPro"/>
</dbReference>
<evidence type="ECO:0000256" key="2">
    <source>
        <dbReference type="ARBA" id="ARBA00001966"/>
    </source>
</evidence>
<sequence length="250" mass="27908">MSMKVLAINSCPQKDKGNTARFLGPFLDGMRDAGAVVDLVYGRDLMIFPCCGNLNCTIKTSVKCIQFDDMEWLRPKMCQADILVLASPRYCDGAVMPDGFTGPMRALLDKLKTHEQPCIELLEGSPGRIPRENVNLKKIVLVSNQGFLEIDDLDPVLTHVKAFCINSYPELSGTIFQPYYVFLRCGFEEGTSILDIPGSARNAGFLLMQEIKMSVKEDKIVSRELKQGDNSIRTSVVGEESFNDRQKRRG</sequence>
<gene>
    <name evidence="7" type="ORF">CUJ83_09820</name>
</gene>
<evidence type="ECO:0000313" key="8">
    <source>
        <dbReference type="Proteomes" id="UP001320159"/>
    </source>
</evidence>
<accession>A0AAP2REH0</accession>
<dbReference type="SUPFAM" id="SSF52218">
    <property type="entry name" value="Flavoproteins"/>
    <property type="match status" value="1"/>
</dbReference>
<dbReference type="Gene3D" id="3.40.50.360">
    <property type="match status" value="1"/>
</dbReference>
<keyword evidence="3" id="KW-0285">Flavoprotein</keyword>